<feature type="compositionally biased region" description="Basic residues" evidence="1">
    <location>
        <begin position="117"/>
        <end position="133"/>
    </location>
</feature>
<evidence type="ECO:0000313" key="3">
    <source>
        <dbReference type="EnsemblMetazoa" id="ISCW009027-PA"/>
    </source>
</evidence>
<dbReference type="HOGENOM" id="CLU_397051_0_0_1"/>
<accession>B7Q376</accession>
<evidence type="ECO:0000313" key="2">
    <source>
        <dbReference type="EMBL" id="EEC13298.1"/>
    </source>
</evidence>
<feature type="compositionally biased region" description="Polar residues" evidence="1">
    <location>
        <begin position="73"/>
        <end position="83"/>
    </location>
</feature>
<dbReference type="EnsemblMetazoa" id="ISCW009027-RA">
    <property type="protein sequence ID" value="ISCW009027-PA"/>
    <property type="gene ID" value="ISCW009027"/>
</dbReference>
<gene>
    <name evidence="2" type="ORF">IscW_ISCW009027</name>
</gene>
<keyword evidence="4" id="KW-1185">Reference proteome</keyword>
<feature type="compositionally biased region" description="Basic residues" evidence="1">
    <location>
        <begin position="175"/>
        <end position="189"/>
    </location>
</feature>
<proteinExistence type="predicted"/>
<dbReference type="EMBL" id="ABJB011021191">
    <property type="status" value="NOT_ANNOTATED_CDS"/>
    <property type="molecule type" value="Genomic_DNA"/>
</dbReference>
<feature type="compositionally biased region" description="Basic residues" evidence="1">
    <location>
        <begin position="591"/>
        <end position="606"/>
    </location>
</feature>
<dbReference type="EMBL" id="DS847994">
    <property type="protein sequence ID" value="EEC13298.1"/>
    <property type="molecule type" value="Genomic_DNA"/>
</dbReference>
<name>B7Q376_IXOSC</name>
<feature type="region of interest" description="Disordered" evidence="1">
    <location>
        <begin position="1"/>
        <end position="262"/>
    </location>
</feature>
<dbReference type="Proteomes" id="UP000001555">
    <property type="component" value="Unassembled WGS sequence"/>
</dbReference>
<dbReference type="PaxDb" id="6945-B7Q376"/>
<dbReference type="AlphaFoldDB" id="B7Q376"/>
<feature type="region of interest" description="Disordered" evidence="1">
    <location>
        <begin position="350"/>
        <end position="461"/>
    </location>
</feature>
<organism>
    <name type="scientific">Ixodes scapularis</name>
    <name type="common">Black-legged tick</name>
    <name type="synonym">Deer tick</name>
    <dbReference type="NCBI Taxonomy" id="6945"/>
    <lineage>
        <taxon>Eukaryota</taxon>
        <taxon>Metazoa</taxon>
        <taxon>Ecdysozoa</taxon>
        <taxon>Arthropoda</taxon>
        <taxon>Chelicerata</taxon>
        <taxon>Arachnida</taxon>
        <taxon>Acari</taxon>
        <taxon>Parasitiformes</taxon>
        <taxon>Ixodida</taxon>
        <taxon>Ixodoidea</taxon>
        <taxon>Ixodidae</taxon>
        <taxon>Ixodinae</taxon>
        <taxon>Ixodes</taxon>
    </lineage>
</organism>
<dbReference type="InParanoid" id="B7Q376"/>
<feature type="compositionally biased region" description="Basic and acidic residues" evidence="1">
    <location>
        <begin position="383"/>
        <end position="396"/>
    </location>
</feature>
<reference evidence="2 4" key="1">
    <citation type="submission" date="2008-03" db="EMBL/GenBank/DDBJ databases">
        <title>Annotation of Ixodes scapularis.</title>
        <authorList>
            <consortium name="Ixodes scapularis Genome Project Consortium"/>
            <person name="Caler E."/>
            <person name="Hannick L.I."/>
            <person name="Bidwell S."/>
            <person name="Joardar V."/>
            <person name="Thiagarajan M."/>
            <person name="Amedeo P."/>
            <person name="Galinsky K.J."/>
            <person name="Schobel S."/>
            <person name="Inman J."/>
            <person name="Hostetler J."/>
            <person name="Miller J."/>
            <person name="Hammond M."/>
            <person name="Megy K."/>
            <person name="Lawson D."/>
            <person name="Kodira C."/>
            <person name="Sutton G."/>
            <person name="Meyer J."/>
            <person name="Hill C.A."/>
            <person name="Birren B."/>
            <person name="Nene V."/>
            <person name="Collins F."/>
            <person name="Alarcon-Chaidez F."/>
            <person name="Wikel S."/>
            <person name="Strausberg R."/>
        </authorList>
    </citation>
    <scope>NUCLEOTIDE SEQUENCE [LARGE SCALE GENOMIC DNA]</scope>
    <source>
        <strain evidence="4">Wikel</strain>
        <strain evidence="2">Wikel colony</strain>
    </source>
</reference>
<evidence type="ECO:0000256" key="1">
    <source>
        <dbReference type="SAM" id="MobiDB-lite"/>
    </source>
</evidence>
<feature type="compositionally biased region" description="Basic and acidic residues" evidence="1">
    <location>
        <begin position="410"/>
        <end position="421"/>
    </location>
</feature>
<dbReference type="VEuPathDB" id="VectorBase:ISCI009027"/>
<feature type="compositionally biased region" description="Basic and acidic residues" evidence="1">
    <location>
        <begin position="190"/>
        <end position="209"/>
    </location>
</feature>
<feature type="compositionally biased region" description="Low complexity" evidence="1">
    <location>
        <begin position="210"/>
        <end position="228"/>
    </location>
</feature>
<sequence length="694" mass="78198">MSGDSSLQQDQDDQEDKDWPPSLPEGGAGPEKTVVVHPVPSGGFSTSSVSEEFVKENDPKGDKNEANRGLRFQIQQPAESSSHCKCRRKKDKCSHRNYSASSGCRHNRSASLTGVCNRHRRRHRHHHHRHHHRNNEDGKTSSTSSKIKTRRQCGRQATAVSEPACHDRAAGRGVPSRRHLPKHRDRKHSHPQDKNLDLRVPKDKCRENSEFFSRYKSSYSSDSPQSSSSDEDSQNEDVWDSRNYSRKAPPAPEADTPNVQEVSQREYQGELESTVEKHVLELNFPRSNGLDSLSNLLEHRHCSFDDKKDSCDKFVHCMKTGQTCELHGDSQVIRVTLPEPHKVMVEHVLKKTSSPQELDDPNRNGRASPSERRSRLPKHSHCAVRERGKEPMEAPKFHRKHSYVRYTTRHHGEDSSKRRDLALSAVTTELHSETSSDEESSTEDDNDHHHHHNGTTGNGKKAFVEKGTEEITVLPSVKTVRHSGHRDKFRSSKCPGQVGFEDKEARRTKSDRRRCTTSKVQNVAVRESPSPRRISMSSTVSLGPEEEAEDGNTFRIVFTDSSLNTELRCILQDGAGKGRHQSSLTLVRDAPRKRQKQQPRRTRRNKALCDDRDEETSFAGKPGKSGCPRCDCDLSLQAPKPEFRQSGARPCADASDLVSSSYYSSTHESSLALNANQTDCKMIKGLETQDKASP</sequence>
<reference evidence="3" key="2">
    <citation type="submission" date="2020-05" db="UniProtKB">
        <authorList>
            <consortium name="EnsemblMetazoa"/>
        </authorList>
    </citation>
    <scope>IDENTIFICATION</scope>
    <source>
        <strain evidence="3">wikel</strain>
    </source>
</reference>
<feature type="region of interest" description="Disordered" evidence="1">
    <location>
        <begin position="524"/>
        <end position="549"/>
    </location>
</feature>
<dbReference type="VEuPathDB" id="VectorBase:ISCW009027"/>
<feature type="compositionally biased region" description="Basic and acidic residues" evidence="1">
    <location>
        <begin position="52"/>
        <end position="68"/>
    </location>
</feature>
<feature type="compositionally biased region" description="Acidic residues" evidence="1">
    <location>
        <begin position="435"/>
        <end position="445"/>
    </location>
</feature>
<dbReference type="EMBL" id="ABJB010810588">
    <property type="status" value="NOT_ANNOTATED_CDS"/>
    <property type="molecule type" value="Genomic_DNA"/>
</dbReference>
<feature type="compositionally biased region" description="Acidic residues" evidence="1">
    <location>
        <begin position="229"/>
        <end position="238"/>
    </location>
</feature>
<evidence type="ECO:0000313" key="4">
    <source>
        <dbReference type="Proteomes" id="UP000001555"/>
    </source>
</evidence>
<feature type="compositionally biased region" description="Basic residues" evidence="1">
    <location>
        <begin position="397"/>
        <end position="409"/>
    </location>
</feature>
<feature type="compositionally biased region" description="Polar residues" evidence="1">
    <location>
        <begin position="96"/>
        <end position="114"/>
    </location>
</feature>
<feature type="compositionally biased region" description="Basic residues" evidence="1">
    <location>
        <begin position="84"/>
        <end position="95"/>
    </location>
</feature>
<feature type="region of interest" description="Disordered" evidence="1">
    <location>
        <begin position="580"/>
        <end position="625"/>
    </location>
</feature>
<protein>
    <submittedName>
        <fullName evidence="2 3">Uncharacterized protein</fullName>
    </submittedName>
</protein>